<protein>
    <recommendedName>
        <fullName evidence="3">DUF503 domain-containing protein</fullName>
    </recommendedName>
</protein>
<dbReference type="Proteomes" id="UP000625210">
    <property type="component" value="Unassembled WGS sequence"/>
</dbReference>
<name>A0A8J2VIQ2_9BACL</name>
<reference evidence="1" key="2">
    <citation type="submission" date="2020-09" db="EMBL/GenBank/DDBJ databases">
        <authorList>
            <person name="Sun Q."/>
            <person name="Zhou Y."/>
        </authorList>
    </citation>
    <scope>NUCLEOTIDE SEQUENCE</scope>
    <source>
        <strain evidence="1">CGMCC 1.15179</strain>
    </source>
</reference>
<keyword evidence="2" id="KW-1185">Reference proteome</keyword>
<proteinExistence type="predicted"/>
<dbReference type="InterPro" id="IPR036746">
    <property type="entry name" value="TT1725-like_sf"/>
</dbReference>
<dbReference type="AlphaFoldDB" id="A0A8J2VIQ2"/>
<dbReference type="SUPFAM" id="SSF103007">
    <property type="entry name" value="Hypothetical protein TT1725"/>
    <property type="match status" value="1"/>
</dbReference>
<dbReference type="RefSeq" id="WP_188648630.1">
    <property type="nucleotide sequence ID" value="NZ_BMHQ01000011.1"/>
</dbReference>
<accession>A0A8J2VIQ2</accession>
<dbReference type="EMBL" id="BMHQ01000011">
    <property type="protein sequence ID" value="GGE25141.1"/>
    <property type="molecule type" value="Genomic_DNA"/>
</dbReference>
<reference evidence="1" key="1">
    <citation type="journal article" date="2014" name="Int. J. Syst. Evol. Microbiol.">
        <title>Complete genome sequence of Corynebacterium casei LMG S-19264T (=DSM 44701T), isolated from a smear-ripened cheese.</title>
        <authorList>
            <consortium name="US DOE Joint Genome Institute (JGI-PGF)"/>
            <person name="Walter F."/>
            <person name="Albersmeier A."/>
            <person name="Kalinowski J."/>
            <person name="Ruckert C."/>
        </authorList>
    </citation>
    <scope>NUCLEOTIDE SEQUENCE</scope>
    <source>
        <strain evidence="1">CGMCC 1.15179</strain>
    </source>
</reference>
<evidence type="ECO:0000313" key="2">
    <source>
        <dbReference type="Proteomes" id="UP000625210"/>
    </source>
</evidence>
<dbReference type="Pfam" id="PF04456">
    <property type="entry name" value="DUF503"/>
    <property type="match status" value="1"/>
</dbReference>
<gene>
    <name evidence="1" type="ORF">GCM10011571_29150</name>
</gene>
<evidence type="ECO:0000313" key="1">
    <source>
        <dbReference type="EMBL" id="GGE25141.1"/>
    </source>
</evidence>
<organism evidence="1 2">
    <name type="scientific">Marinithermofilum abyssi</name>
    <dbReference type="NCBI Taxonomy" id="1571185"/>
    <lineage>
        <taxon>Bacteria</taxon>
        <taxon>Bacillati</taxon>
        <taxon>Bacillota</taxon>
        <taxon>Bacilli</taxon>
        <taxon>Bacillales</taxon>
        <taxon>Thermoactinomycetaceae</taxon>
        <taxon>Marinithermofilum</taxon>
    </lineage>
</organism>
<dbReference type="PANTHER" id="PTHR36441">
    <property type="entry name" value="HYPOTHETICAL CYTOSOLIC PROTEIN"/>
    <property type="match status" value="1"/>
</dbReference>
<dbReference type="Gene3D" id="3.30.70.1120">
    <property type="entry name" value="TT1725-like"/>
    <property type="match status" value="1"/>
</dbReference>
<sequence>MVVGIMECRCRILGSTSLKDKRRAVKSGLERVKHRLNLSAAEVGAQDHWQLAELAFAGVSGDRGLVEKELQQARRLLEQVDGLEIIDAVVTIE</sequence>
<evidence type="ECO:0008006" key="3">
    <source>
        <dbReference type="Google" id="ProtNLM"/>
    </source>
</evidence>
<dbReference type="InterPro" id="IPR007546">
    <property type="entry name" value="DUF503"/>
</dbReference>
<comment type="caution">
    <text evidence="1">The sequence shown here is derived from an EMBL/GenBank/DDBJ whole genome shotgun (WGS) entry which is preliminary data.</text>
</comment>
<dbReference type="PANTHER" id="PTHR36441:SF1">
    <property type="entry name" value="DUF503 DOMAIN-CONTAINING PROTEIN"/>
    <property type="match status" value="1"/>
</dbReference>